<gene>
    <name evidence="1" type="ORF">MW7_011365</name>
</gene>
<sequence>MMHQDQLAMLMCESPFSQRMLLTAWESMSVESRAQVLQAYRDQQGEPSLALLSRASNDTSEWVRALAAGARALSPQNPVEADLLERQQSDPSPLVRASVRRPSEWLVAADLFDMTPLERQAMVWNDPVVDGALIAEFIEIADGAVPVDELADLMREYVLAKGTHRVFTEADVAARAPFCTATAFSAIWQLVPHAPLRVILPIVRYFPVSTCEGDSIPTQVLDQMAPEHLIMLLGRAPAGLAGVLDHLRRHRARFPDAVTRRVEAMTVPPIIAAIQRA</sequence>
<evidence type="ECO:0000313" key="2">
    <source>
        <dbReference type="Proteomes" id="UP000004277"/>
    </source>
</evidence>
<keyword evidence="2" id="KW-1185">Reference proteome</keyword>
<evidence type="ECO:0000313" key="1">
    <source>
        <dbReference type="EMBL" id="TMS57754.1"/>
    </source>
</evidence>
<dbReference type="EMBL" id="AKCV02000020">
    <property type="protein sequence ID" value="TMS57754.1"/>
    <property type="molecule type" value="Genomic_DNA"/>
</dbReference>
<protein>
    <submittedName>
        <fullName evidence="1">Uncharacterized protein</fullName>
    </submittedName>
</protein>
<organism evidence="1 2">
    <name type="scientific">Imbroritus primus</name>
    <dbReference type="NCBI Taxonomy" id="3058603"/>
    <lineage>
        <taxon>Bacteria</taxon>
        <taxon>Pseudomonadati</taxon>
        <taxon>Pseudomonadota</taxon>
        <taxon>Betaproteobacteria</taxon>
        <taxon>Burkholderiales</taxon>
        <taxon>Burkholderiaceae</taxon>
        <taxon>Imbroritus</taxon>
    </lineage>
</organism>
<comment type="caution">
    <text evidence="1">The sequence shown here is derived from an EMBL/GenBank/DDBJ whole genome shotgun (WGS) entry which is preliminary data.</text>
</comment>
<dbReference type="Proteomes" id="UP000004277">
    <property type="component" value="Unassembled WGS sequence"/>
</dbReference>
<reference evidence="1" key="1">
    <citation type="submission" date="2019-05" db="EMBL/GenBank/DDBJ databases">
        <title>Revised genome assembly of Burkholderiaceae (previously Ralstonia) sp. PBA.</title>
        <authorList>
            <person name="Gan H.M."/>
        </authorList>
    </citation>
    <scope>NUCLEOTIDE SEQUENCE</scope>
    <source>
        <strain evidence="1">PBA</strain>
    </source>
</reference>
<accession>A0ACD3SNM7</accession>
<proteinExistence type="predicted"/>
<name>A0ACD3SNM7_9BURK</name>